<keyword evidence="3 6" id="KW-1133">Transmembrane helix</keyword>
<protein>
    <submittedName>
        <fullName evidence="7">Major facilitator superfamily transporter</fullName>
    </submittedName>
</protein>
<dbReference type="PANTHER" id="PTHR23294">
    <property type="entry name" value="ET TRANSLATION PRODUCT-RELATED"/>
    <property type="match status" value="1"/>
</dbReference>
<comment type="subcellular location">
    <subcellularLocation>
        <location evidence="1">Membrane</location>
        <topology evidence="1">Multi-pass membrane protein</topology>
    </subcellularLocation>
</comment>
<feature type="transmembrane region" description="Helical" evidence="6">
    <location>
        <begin position="312"/>
        <end position="333"/>
    </location>
</feature>
<dbReference type="Proteomes" id="UP000024376">
    <property type="component" value="Unassembled WGS sequence"/>
</dbReference>
<feature type="transmembrane region" description="Helical" evidence="6">
    <location>
        <begin position="119"/>
        <end position="144"/>
    </location>
</feature>
<dbReference type="InterPro" id="IPR011701">
    <property type="entry name" value="MFS"/>
</dbReference>
<feature type="transmembrane region" description="Helical" evidence="6">
    <location>
        <begin position="247"/>
        <end position="272"/>
    </location>
</feature>
<feature type="transmembrane region" description="Helical" evidence="6">
    <location>
        <begin position="353"/>
        <end position="372"/>
    </location>
</feature>
<evidence type="ECO:0000256" key="6">
    <source>
        <dbReference type="SAM" id="Phobius"/>
    </source>
</evidence>
<evidence type="ECO:0000256" key="4">
    <source>
        <dbReference type="ARBA" id="ARBA00023136"/>
    </source>
</evidence>
<proteinExistence type="predicted"/>
<dbReference type="GO" id="GO:0022857">
    <property type="term" value="F:transmembrane transporter activity"/>
    <property type="evidence" value="ECO:0007669"/>
    <property type="project" value="InterPro"/>
</dbReference>
<keyword evidence="4 6" id="KW-0472">Membrane</keyword>
<reference evidence="8" key="1">
    <citation type="journal article" date="2013" name="Ind. Biotechnol.">
        <title>Comparative genomics analysis of Trichoderma reesei strains.</title>
        <authorList>
            <person name="Koike H."/>
            <person name="Aerts A."/>
            <person name="LaButti K."/>
            <person name="Grigoriev I.V."/>
            <person name="Baker S.E."/>
        </authorList>
    </citation>
    <scope>NUCLEOTIDE SEQUENCE [LARGE SCALE GENOMIC DNA]</scope>
    <source>
        <strain evidence="8">ATCC 56765 / BCRC 32924 / NRRL 11460 / Rut C-30</strain>
    </source>
</reference>
<feature type="transmembrane region" description="Helical" evidence="6">
    <location>
        <begin position="30"/>
        <end position="50"/>
    </location>
</feature>
<dbReference type="HOGENOM" id="CLU_030884_2_0_1"/>
<evidence type="ECO:0000313" key="7">
    <source>
        <dbReference type="EMBL" id="ETS00918.1"/>
    </source>
</evidence>
<feature type="transmembrane region" description="Helical" evidence="6">
    <location>
        <begin position="156"/>
        <end position="177"/>
    </location>
</feature>
<name>A0A024S784_HYPJR</name>
<organism evidence="7 8">
    <name type="scientific">Hypocrea jecorina (strain ATCC 56765 / BCRC 32924 / NRRL 11460 / Rut C-30)</name>
    <name type="common">Trichoderma reesei</name>
    <dbReference type="NCBI Taxonomy" id="1344414"/>
    <lineage>
        <taxon>Eukaryota</taxon>
        <taxon>Fungi</taxon>
        <taxon>Dikarya</taxon>
        <taxon>Ascomycota</taxon>
        <taxon>Pezizomycotina</taxon>
        <taxon>Sordariomycetes</taxon>
        <taxon>Hypocreomycetidae</taxon>
        <taxon>Hypocreales</taxon>
        <taxon>Hypocreaceae</taxon>
        <taxon>Trichoderma</taxon>
    </lineage>
</organism>
<dbReference type="PANTHER" id="PTHR23294:SF19">
    <property type="entry name" value="DUF895 DOMAIN MEMBRANE PROTEIN-RELATED"/>
    <property type="match status" value="1"/>
</dbReference>
<sequence length="477" mass="52640">MADKEDAFSSDTTPLPKEQRHKVKWYRSTFYNMTVLGLCNLAAPGIWGAMNSLGAGGSQSPQLVNAANALTFCLMVLSCYFSSVLVRYIGIKGALVFGTMGYAPYAAGLYTNNRFGTTWLVILGAALCGISAGVFWAAEAAIAIAYPEPWNRGKALGYWLTFRVMGQIIGGAVNLSLNIDRNEAGKVSYTVYIVFIAIQAAGALVALLLNRPKHVQREDGKTVRLTIVENPWFEIKATAKAFLNPRFLLIVLWIGQAVFSEAVYFTYLSLWFSVRARALGSFLGGIVAIIIGNLTGWWLDQNKISLKVRARYTFWFIVVTQGAWWLWATIVSTRYRQTLPTYDWTDSGFGSGFGVYIFLTFGFQINYLFLYFVVTHIAKDQGEVIRYAALLRGTESAWQAVSYGLTSLTVFAQVGGIYMNFALWAIAIAPAWLVLRNFGSGKEEASQWDRESGTSSGEASGVVVAEENHVPAKVHET</sequence>
<dbReference type="Pfam" id="PF07690">
    <property type="entry name" value="MFS_1"/>
    <property type="match status" value="1"/>
</dbReference>
<gene>
    <name evidence="7" type="ORF">M419DRAFT_82281</name>
</gene>
<feature type="region of interest" description="Disordered" evidence="5">
    <location>
        <begin position="446"/>
        <end position="477"/>
    </location>
</feature>
<dbReference type="Gene3D" id="1.20.1250.20">
    <property type="entry name" value="MFS general substrate transporter like domains"/>
    <property type="match status" value="1"/>
</dbReference>
<evidence type="ECO:0000313" key="8">
    <source>
        <dbReference type="Proteomes" id="UP000024376"/>
    </source>
</evidence>
<dbReference type="InterPro" id="IPR051617">
    <property type="entry name" value="UNC-93-like_regulator"/>
</dbReference>
<dbReference type="InterPro" id="IPR036259">
    <property type="entry name" value="MFS_trans_sf"/>
</dbReference>
<evidence type="ECO:0000256" key="1">
    <source>
        <dbReference type="ARBA" id="ARBA00004141"/>
    </source>
</evidence>
<accession>A0A024S784</accession>
<feature type="transmembrane region" description="Helical" evidence="6">
    <location>
        <begin position="278"/>
        <end position="300"/>
    </location>
</feature>
<feature type="compositionally biased region" description="Basic and acidic residues" evidence="5">
    <location>
        <begin position="466"/>
        <end position="477"/>
    </location>
</feature>
<feature type="transmembrane region" description="Helical" evidence="6">
    <location>
        <begin position="189"/>
        <end position="209"/>
    </location>
</feature>
<feature type="transmembrane region" description="Helical" evidence="6">
    <location>
        <begin position="88"/>
        <end position="107"/>
    </location>
</feature>
<keyword evidence="2 6" id="KW-0812">Transmembrane</keyword>
<dbReference type="SUPFAM" id="SSF103473">
    <property type="entry name" value="MFS general substrate transporter"/>
    <property type="match status" value="1"/>
</dbReference>
<feature type="transmembrane region" description="Helical" evidence="6">
    <location>
        <begin position="62"/>
        <end position="81"/>
    </location>
</feature>
<dbReference type="KEGG" id="trr:M419DRAFT_82281"/>
<feature type="transmembrane region" description="Helical" evidence="6">
    <location>
        <begin position="417"/>
        <end position="435"/>
    </location>
</feature>
<evidence type="ECO:0000256" key="2">
    <source>
        <dbReference type="ARBA" id="ARBA00022692"/>
    </source>
</evidence>
<evidence type="ECO:0000256" key="3">
    <source>
        <dbReference type="ARBA" id="ARBA00022989"/>
    </source>
</evidence>
<evidence type="ECO:0000256" key="5">
    <source>
        <dbReference type="SAM" id="MobiDB-lite"/>
    </source>
</evidence>
<dbReference type="OrthoDB" id="196103at2759"/>
<dbReference type="GO" id="GO:0016020">
    <property type="term" value="C:membrane"/>
    <property type="evidence" value="ECO:0007669"/>
    <property type="project" value="UniProtKB-SubCell"/>
</dbReference>
<dbReference type="AlphaFoldDB" id="A0A024S784"/>
<dbReference type="EMBL" id="KI911150">
    <property type="protein sequence ID" value="ETS00918.1"/>
    <property type="molecule type" value="Genomic_DNA"/>
</dbReference>